<dbReference type="AlphaFoldDB" id="A0A1B0ABI1"/>
<dbReference type="EnsemblMetazoa" id="GPAI040236-RA">
    <property type="protein sequence ID" value="GPAI040236-PA"/>
    <property type="gene ID" value="GPAI040236"/>
</dbReference>
<evidence type="ECO:0000256" key="1">
    <source>
        <dbReference type="SAM" id="Phobius"/>
    </source>
</evidence>
<dbReference type="VEuPathDB" id="VectorBase:GPAI040236"/>
<reference evidence="2" key="2">
    <citation type="submission" date="2020-05" db="UniProtKB">
        <authorList>
            <consortium name="EnsemblMetazoa"/>
        </authorList>
    </citation>
    <scope>IDENTIFICATION</scope>
    <source>
        <strain evidence="2">IAEA</strain>
    </source>
</reference>
<accession>A0A1B0ABI1</accession>
<keyword evidence="1" id="KW-1133">Transmembrane helix</keyword>
<keyword evidence="3" id="KW-1185">Reference proteome</keyword>
<sequence>MNTIVKILGRFAASASYVSSYLTLAIYVIDLSPKATTIHQISLATSNAVANFSALWRELVAVPPRELVFVCSLATCTEISHVNSHTSAKAPNLNANRMSVFKLKAD</sequence>
<evidence type="ECO:0000313" key="3">
    <source>
        <dbReference type="Proteomes" id="UP000092445"/>
    </source>
</evidence>
<name>A0A1B0ABI1_GLOPL</name>
<proteinExistence type="predicted"/>
<feature type="transmembrane region" description="Helical" evidence="1">
    <location>
        <begin position="7"/>
        <end position="29"/>
    </location>
</feature>
<keyword evidence="1" id="KW-0812">Transmembrane</keyword>
<reference evidence="3" key="1">
    <citation type="submission" date="2014-03" db="EMBL/GenBank/DDBJ databases">
        <authorList>
            <person name="Aksoy S."/>
            <person name="Warren W."/>
            <person name="Wilson R.K."/>
        </authorList>
    </citation>
    <scope>NUCLEOTIDE SEQUENCE [LARGE SCALE GENOMIC DNA]</scope>
    <source>
        <strain evidence="3">IAEA</strain>
    </source>
</reference>
<evidence type="ECO:0000313" key="2">
    <source>
        <dbReference type="EnsemblMetazoa" id="GPAI040236-PA"/>
    </source>
</evidence>
<protein>
    <submittedName>
        <fullName evidence="2">Uncharacterized protein</fullName>
    </submittedName>
</protein>
<keyword evidence="1" id="KW-0472">Membrane</keyword>
<dbReference type="Proteomes" id="UP000092445">
    <property type="component" value="Unassembled WGS sequence"/>
</dbReference>
<organism evidence="2 3">
    <name type="scientific">Glossina pallidipes</name>
    <name type="common">Tsetse fly</name>
    <dbReference type="NCBI Taxonomy" id="7398"/>
    <lineage>
        <taxon>Eukaryota</taxon>
        <taxon>Metazoa</taxon>
        <taxon>Ecdysozoa</taxon>
        <taxon>Arthropoda</taxon>
        <taxon>Hexapoda</taxon>
        <taxon>Insecta</taxon>
        <taxon>Pterygota</taxon>
        <taxon>Neoptera</taxon>
        <taxon>Endopterygota</taxon>
        <taxon>Diptera</taxon>
        <taxon>Brachycera</taxon>
        <taxon>Muscomorpha</taxon>
        <taxon>Hippoboscoidea</taxon>
        <taxon>Glossinidae</taxon>
        <taxon>Glossina</taxon>
    </lineage>
</organism>